<keyword evidence="4 13" id="KW-0560">Oxidoreductase</keyword>
<dbReference type="GO" id="GO:0047952">
    <property type="term" value="F:glycerol-3-phosphate dehydrogenase [NAD(P)+] activity"/>
    <property type="evidence" value="ECO:0007669"/>
    <property type="project" value="UniProtKB-UniRule"/>
</dbReference>
<evidence type="ECO:0000256" key="16">
    <source>
        <dbReference type="PIRSR" id="PIRSR000114-3"/>
    </source>
</evidence>
<dbReference type="FunFam" id="3.40.50.720:FF:000019">
    <property type="entry name" value="Glycerol-3-phosphate dehydrogenase [NAD(P)+]"/>
    <property type="match status" value="1"/>
</dbReference>
<feature type="binding site" evidence="13">
    <location>
        <position position="12"/>
    </location>
    <ligand>
        <name>NADPH</name>
        <dbReference type="ChEBI" id="CHEBI:57783"/>
    </ligand>
</feature>
<dbReference type="SUPFAM" id="SSF48179">
    <property type="entry name" value="6-phosphogluconate dehydrogenase C-terminal domain-like"/>
    <property type="match status" value="1"/>
</dbReference>
<dbReference type="GO" id="GO:0008654">
    <property type="term" value="P:phospholipid biosynthetic process"/>
    <property type="evidence" value="ECO:0007669"/>
    <property type="project" value="UniProtKB-KW"/>
</dbReference>
<feature type="binding site" evidence="13">
    <location>
        <position position="252"/>
    </location>
    <ligand>
        <name>NADPH</name>
        <dbReference type="ChEBI" id="CHEBI:57783"/>
    </ligand>
</feature>
<feature type="binding site" evidence="13">
    <location>
        <position position="135"/>
    </location>
    <ligand>
        <name>sn-glycerol 3-phosphate</name>
        <dbReference type="ChEBI" id="CHEBI:57597"/>
    </ligand>
</feature>
<organism evidence="20 21">
    <name type="scientific">Candidatus Mucispirillum faecigallinarum</name>
    <dbReference type="NCBI Taxonomy" id="2838699"/>
    <lineage>
        <taxon>Bacteria</taxon>
        <taxon>Pseudomonadati</taxon>
        <taxon>Deferribacterota</taxon>
        <taxon>Deferribacteres</taxon>
        <taxon>Deferribacterales</taxon>
        <taxon>Mucispirillaceae</taxon>
        <taxon>Mucispirillum</taxon>
    </lineage>
</organism>
<feature type="binding site" evidence="16">
    <location>
        <begin position="9"/>
        <end position="14"/>
    </location>
    <ligand>
        <name>NAD(+)</name>
        <dbReference type="ChEBI" id="CHEBI:57540"/>
    </ligand>
</feature>
<reference evidence="20" key="2">
    <citation type="submission" date="2021-04" db="EMBL/GenBank/DDBJ databases">
        <authorList>
            <person name="Gilroy R."/>
        </authorList>
    </citation>
    <scope>NUCLEOTIDE SEQUENCE</scope>
    <source>
        <strain evidence="20">ChiW4-1371</strain>
    </source>
</reference>
<feature type="binding site" evidence="15">
    <location>
        <position position="106"/>
    </location>
    <ligand>
        <name>substrate</name>
    </ligand>
</feature>
<comment type="function">
    <text evidence="13">Catalyzes the reduction of the glycolytic intermediate dihydroxyacetone phosphate (DHAP) to sn-glycerol 3-phosphate (G3P), the key precursor for phospholipid synthesis.</text>
</comment>
<feature type="binding site" evidence="13">
    <location>
        <position position="106"/>
    </location>
    <ligand>
        <name>sn-glycerol 3-phosphate</name>
        <dbReference type="ChEBI" id="CHEBI:57597"/>
    </ligand>
</feature>
<evidence type="ECO:0000256" key="11">
    <source>
        <dbReference type="ARBA" id="ARBA00069372"/>
    </source>
</evidence>
<dbReference type="Pfam" id="PF01210">
    <property type="entry name" value="NAD_Gly3P_dh_N"/>
    <property type="match status" value="1"/>
</dbReference>
<evidence type="ECO:0000256" key="2">
    <source>
        <dbReference type="ARBA" id="ARBA00022516"/>
    </source>
</evidence>
<protein>
    <recommendedName>
        <fullName evidence="11 13">Glycerol-3-phosphate dehydrogenase [NAD(P)+]</fullName>
        <ecNumber evidence="10 13">1.1.1.94</ecNumber>
    </recommendedName>
    <alternativeName>
        <fullName evidence="13">NAD(P)(+)-dependent glycerol-3-phosphate dehydrogenase</fullName>
    </alternativeName>
    <alternativeName>
        <fullName evidence="12 13">NAD(P)H-dependent dihydroxyacetone-phosphate reductase</fullName>
    </alternativeName>
</protein>
<evidence type="ECO:0000256" key="3">
    <source>
        <dbReference type="ARBA" id="ARBA00022857"/>
    </source>
</evidence>
<evidence type="ECO:0000256" key="9">
    <source>
        <dbReference type="ARBA" id="ARBA00052716"/>
    </source>
</evidence>
<evidence type="ECO:0000256" key="1">
    <source>
        <dbReference type="ARBA" id="ARBA00011009"/>
    </source>
</evidence>
<feature type="domain" description="Glycerol-3-phosphate dehydrogenase NAD-dependent N-terminal" evidence="18">
    <location>
        <begin position="4"/>
        <end position="156"/>
    </location>
</feature>
<dbReference type="NCBIfam" id="NF000942">
    <property type="entry name" value="PRK00094.1-4"/>
    <property type="match status" value="1"/>
</dbReference>
<dbReference type="GO" id="GO:0005975">
    <property type="term" value="P:carbohydrate metabolic process"/>
    <property type="evidence" value="ECO:0007669"/>
    <property type="project" value="InterPro"/>
</dbReference>
<dbReference type="NCBIfam" id="NF000940">
    <property type="entry name" value="PRK00094.1-2"/>
    <property type="match status" value="1"/>
</dbReference>
<feature type="binding site" evidence="13">
    <location>
        <position position="251"/>
    </location>
    <ligand>
        <name>sn-glycerol 3-phosphate</name>
        <dbReference type="ChEBI" id="CHEBI:57597"/>
    </ligand>
</feature>
<dbReference type="InterPro" id="IPR006109">
    <property type="entry name" value="G3P_DH_NAD-dep_C"/>
</dbReference>
<feature type="domain" description="Glycerol-3-phosphate dehydrogenase NAD-dependent C-terminal" evidence="19">
    <location>
        <begin position="177"/>
        <end position="317"/>
    </location>
</feature>
<dbReference type="GO" id="GO:0006650">
    <property type="term" value="P:glycerophospholipid metabolic process"/>
    <property type="evidence" value="ECO:0007669"/>
    <property type="project" value="UniProtKB-UniRule"/>
</dbReference>
<comment type="subcellular location">
    <subcellularLocation>
        <location evidence="13">Cytoplasm</location>
    </subcellularLocation>
</comment>
<evidence type="ECO:0000256" key="10">
    <source>
        <dbReference type="ARBA" id="ARBA00066687"/>
    </source>
</evidence>
<dbReference type="GO" id="GO:0046168">
    <property type="term" value="P:glycerol-3-phosphate catabolic process"/>
    <property type="evidence" value="ECO:0007669"/>
    <property type="project" value="InterPro"/>
</dbReference>
<dbReference type="InterPro" id="IPR008927">
    <property type="entry name" value="6-PGluconate_DH-like_C_sf"/>
</dbReference>
<keyword evidence="8 13" id="KW-1208">Phospholipid metabolism</keyword>
<feature type="binding site" evidence="13">
    <location>
        <position position="33"/>
    </location>
    <ligand>
        <name>NADPH</name>
        <dbReference type="ChEBI" id="CHEBI:57783"/>
    </ligand>
</feature>
<keyword evidence="3 13" id="KW-0521">NADP</keyword>
<comment type="pathway">
    <text evidence="13">Membrane lipid metabolism; glycerophospholipid metabolism.</text>
</comment>
<feature type="binding site" evidence="13">
    <location>
        <position position="278"/>
    </location>
    <ligand>
        <name>NADPH</name>
        <dbReference type="ChEBI" id="CHEBI:57783"/>
    </ligand>
</feature>
<keyword evidence="13" id="KW-0547">Nucleotide-binding</keyword>
<name>A0A9D2KB91_9BACT</name>
<reference evidence="20" key="1">
    <citation type="journal article" date="2021" name="PeerJ">
        <title>Extensive microbial diversity within the chicken gut microbiome revealed by metagenomics and culture.</title>
        <authorList>
            <person name="Gilroy R."/>
            <person name="Ravi A."/>
            <person name="Getino M."/>
            <person name="Pursley I."/>
            <person name="Horton D.L."/>
            <person name="Alikhan N.F."/>
            <person name="Baker D."/>
            <person name="Gharbi K."/>
            <person name="Hall N."/>
            <person name="Watson M."/>
            <person name="Adriaenssens E.M."/>
            <person name="Foster-Nyarko E."/>
            <person name="Jarju S."/>
            <person name="Secka A."/>
            <person name="Antonio M."/>
            <person name="Oren A."/>
            <person name="Chaudhuri R.R."/>
            <person name="La Ragione R."/>
            <person name="Hildebrand F."/>
            <person name="Pallen M.J."/>
        </authorList>
    </citation>
    <scope>NUCLEOTIDE SEQUENCE</scope>
    <source>
        <strain evidence="20">ChiW4-1371</strain>
    </source>
</reference>
<comment type="catalytic activity">
    <reaction evidence="13">
        <text>sn-glycerol 3-phosphate + NAD(+) = dihydroxyacetone phosphate + NADH + H(+)</text>
        <dbReference type="Rhea" id="RHEA:11092"/>
        <dbReference type="ChEBI" id="CHEBI:15378"/>
        <dbReference type="ChEBI" id="CHEBI:57540"/>
        <dbReference type="ChEBI" id="CHEBI:57597"/>
        <dbReference type="ChEBI" id="CHEBI:57642"/>
        <dbReference type="ChEBI" id="CHEBI:57945"/>
        <dbReference type="EC" id="1.1.1.94"/>
    </reaction>
</comment>
<feature type="binding site" evidence="13">
    <location>
        <position position="13"/>
    </location>
    <ligand>
        <name>NADPH</name>
        <dbReference type="ChEBI" id="CHEBI:57783"/>
    </ligand>
</feature>
<dbReference type="HAMAP" id="MF_00394">
    <property type="entry name" value="NAD_Glyc3P_dehydrog"/>
    <property type="match status" value="1"/>
</dbReference>
<comment type="caution">
    <text evidence="20">The sequence shown here is derived from an EMBL/GenBank/DDBJ whole genome shotgun (WGS) entry which is preliminary data.</text>
</comment>
<dbReference type="Gene3D" id="1.10.1040.10">
    <property type="entry name" value="N-(1-d-carboxylethyl)-l-norvaline Dehydrogenase, domain 2"/>
    <property type="match status" value="1"/>
</dbReference>
<keyword evidence="5 13" id="KW-0520">NAD</keyword>
<evidence type="ECO:0000259" key="18">
    <source>
        <dbReference type="Pfam" id="PF01210"/>
    </source>
</evidence>
<feature type="binding site" evidence="13">
    <location>
        <position position="137"/>
    </location>
    <ligand>
        <name>NADPH</name>
        <dbReference type="ChEBI" id="CHEBI:57783"/>
    </ligand>
</feature>
<dbReference type="GO" id="GO:0005829">
    <property type="term" value="C:cytosol"/>
    <property type="evidence" value="ECO:0007669"/>
    <property type="project" value="TreeGrafter"/>
</dbReference>
<feature type="binding site" evidence="15">
    <location>
        <begin position="252"/>
        <end position="253"/>
    </location>
    <ligand>
        <name>substrate</name>
    </ligand>
</feature>
<evidence type="ECO:0000256" key="7">
    <source>
        <dbReference type="ARBA" id="ARBA00023209"/>
    </source>
</evidence>
<dbReference type="InterPro" id="IPR006168">
    <property type="entry name" value="G3P_DH_NAD-dep"/>
</dbReference>
<evidence type="ECO:0000259" key="19">
    <source>
        <dbReference type="Pfam" id="PF07479"/>
    </source>
</evidence>
<evidence type="ECO:0000256" key="5">
    <source>
        <dbReference type="ARBA" id="ARBA00023027"/>
    </source>
</evidence>
<evidence type="ECO:0000256" key="17">
    <source>
        <dbReference type="RuleBase" id="RU000437"/>
    </source>
</evidence>
<feature type="binding site" evidence="16">
    <location>
        <position position="252"/>
    </location>
    <ligand>
        <name>NAD(+)</name>
        <dbReference type="ChEBI" id="CHEBI:57540"/>
    </ligand>
</feature>
<feature type="binding site" evidence="13">
    <location>
        <position position="133"/>
    </location>
    <ligand>
        <name>sn-glycerol 3-phosphate</name>
        <dbReference type="ChEBI" id="CHEBI:57597"/>
    </ligand>
</feature>
<dbReference type="EC" id="1.1.1.94" evidence="10 13"/>
<keyword evidence="2 13" id="KW-0444">Lipid biosynthesis</keyword>
<dbReference type="Gene3D" id="3.40.50.720">
    <property type="entry name" value="NAD(P)-binding Rossmann-like Domain"/>
    <property type="match status" value="1"/>
</dbReference>
<evidence type="ECO:0000313" key="21">
    <source>
        <dbReference type="Proteomes" id="UP000824176"/>
    </source>
</evidence>
<feature type="active site" description="Proton acceptor" evidence="13 14">
    <location>
        <position position="188"/>
    </location>
</feature>
<keyword evidence="7 13" id="KW-0594">Phospholipid biosynthesis</keyword>
<dbReference type="SUPFAM" id="SSF51735">
    <property type="entry name" value="NAD(P)-binding Rossmann-fold domains"/>
    <property type="match status" value="1"/>
</dbReference>
<keyword evidence="6 13" id="KW-0443">Lipid metabolism</keyword>
<gene>
    <name evidence="13" type="primary">gpsA</name>
    <name evidence="20" type="ORF">H9804_09490</name>
</gene>
<dbReference type="FunFam" id="1.10.1040.10:FF:000001">
    <property type="entry name" value="Glycerol-3-phosphate dehydrogenase [NAD(P)+]"/>
    <property type="match status" value="1"/>
</dbReference>
<feature type="binding site" evidence="13">
    <location>
        <position position="276"/>
    </location>
    <ligand>
        <name>NADPH</name>
        <dbReference type="ChEBI" id="CHEBI:57783"/>
    </ligand>
</feature>
<evidence type="ECO:0000256" key="4">
    <source>
        <dbReference type="ARBA" id="ARBA00023002"/>
    </source>
</evidence>
<sequence>MNNKVAVIGGGSFGTALATLAASDGREVVMYVREDEIIKAINEAHVNPVFLPDLLLPKNVTAKSMDEIEKCDAEYIIWSVPSQFTRSMAKTYAKSLTGKNILLATKGVEISTGQLMLSVISSEVTAKYSVLSGPSFAKELARQKPTSVSIASYSASLAKWWQETLSCEYFRVYTTDDMIGLEVGGAVKNVIAIATGISDGMSLDNNARAALITRGLAEITRFGLAYGAKRETFVGLSGLGDLVLTCTGEQSRNYSVGRLLAQGKDIDEITQSMKMVAEGVPTAKAVYLAAHERGVEMPICTEVYKIIYERKNPKDSVKDLMTRPLTVELPY</sequence>
<feature type="binding site" evidence="13">
    <location>
        <position position="252"/>
    </location>
    <ligand>
        <name>sn-glycerol 3-phosphate</name>
        <dbReference type="ChEBI" id="CHEBI:57597"/>
    </ligand>
</feature>
<feature type="binding site" evidence="16">
    <location>
        <position position="84"/>
    </location>
    <ligand>
        <name>NAD(+)</name>
        <dbReference type="ChEBI" id="CHEBI:57540"/>
    </ligand>
</feature>
<feature type="binding site" evidence="16">
    <location>
        <position position="137"/>
    </location>
    <ligand>
        <name>NAD(+)</name>
        <dbReference type="ChEBI" id="CHEBI:57540"/>
    </ligand>
</feature>
<comment type="similarity">
    <text evidence="1 13 17">Belongs to the NAD-dependent glycerol-3-phosphate dehydrogenase family.</text>
</comment>
<feature type="binding site" evidence="13">
    <location>
        <position position="188"/>
    </location>
    <ligand>
        <name>sn-glycerol 3-phosphate</name>
        <dbReference type="ChEBI" id="CHEBI:57597"/>
    </ligand>
</feature>
<proteinExistence type="inferred from homology"/>
<evidence type="ECO:0000256" key="14">
    <source>
        <dbReference type="PIRSR" id="PIRSR000114-1"/>
    </source>
</evidence>
<dbReference type="InterPro" id="IPR011128">
    <property type="entry name" value="G3P_DH_NAD-dep_N"/>
</dbReference>
<dbReference type="InterPro" id="IPR036291">
    <property type="entry name" value="NAD(P)-bd_dom_sf"/>
</dbReference>
<dbReference type="Proteomes" id="UP000824176">
    <property type="component" value="Unassembled WGS sequence"/>
</dbReference>
<evidence type="ECO:0000256" key="12">
    <source>
        <dbReference type="ARBA" id="ARBA00080511"/>
    </source>
</evidence>
<accession>A0A9D2KB91</accession>
<dbReference type="PANTHER" id="PTHR11728:SF1">
    <property type="entry name" value="GLYCEROL-3-PHOSPHATE DEHYDROGENASE [NAD(+)] 2, CHLOROPLASTIC"/>
    <property type="match status" value="1"/>
</dbReference>
<dbReference type="PRINTS" id="PR00077">
    <property type="entry name" value="GPDHDRGNASE"/>
</dbReference>
<feature type="binding site" evidence="13">
    <location>
        <position position="253"/>
    </location>
    <ligand>
        <name>sn-glycerol 3-phosphate</name>
        <dbReference type="ChEBI" id="CHEBI:57597"/>
    </ligand>
</feature>
<evidence type="ECO:0000313" key="20">
    <source>
        <dbReference type="EMBL" id="HIZ90169.1"/>
    </source>
</evidence>
<evidence type="ECO:0000256" key="13">
    <source>
        <dbReference type="HAMAP-Rule" id="MF_00394"/>
    </source>
</evidence>
<evidence type="ECO:0000256" key="15">
    <source>
        <dbReference type="PIRSR" id="PIRSR000114-2"/>
    </source>
</evidence>
<feature type="binding site" evidence="13">
    <location>
        <position position="241"/>
    </location>
    <ligand>
        <name>sn-glycerol 3-phosphate</name>
        <dbReference type="ChEBI" id="CHEBI:57597"/>
    </ligand>
</feature>
<evidence type="ECO:0000256" key="6">
    <source>
        <dbReference type="ARBA" id="ARBA00023098"/>
    </source>
</evidence>
<dbReference type="AlphaFoldDB" id="A0A9D2KB91"/>
<feature type="binding site" evidence="13">
    <location>
        <position position="106"/>
    </location>
    <ligand>
        <name>NADPH</name>
        <dbReference type="ChEBI" id="CHEBI:57783"/>
    </ligand>
</feature>
<keyword evidence="13" id="KW-0963">Cytoplasm</keyword>
<dbReference type="EMBL" id="DXAQ01000141">
    <property type="protein sequence ID" value="HIZ90169.1"/>
    <property type="molecule type" value="Genomic_DNA"/>
</dbReference>
<dbReference type="GO" id="GO:0051287">
    <property type="term" value="F:NAD binding"/>
    <property type="evidence" value="ECO:0007669"/>
    <property type="project" value="InterPro"/>
</dbReference>
<dbReference type="Pfam" id="PF07479">
    <property type="entry name" value="NAD_Gly3P_dh_C"/>
    <property type="match status" value="1"/>
</dbReference>
<evidence type="ECO:0000256" key="8">
    <source>
        <dbReference type="ARBA" id="ARBA00023264"/>
    </source>
</evidence>
<dbReference type="PIRSF" id="PIRSF000114">
    <property type="entry name" value="Glycerol-3-P_dh"/>
    <property type="match status" value="1"/>
</dbReference>
<dbReference type="InterPro" id="IPR013328">
    <property type="entry name" value="6PGD_dom2"/>
</dbReference>
<comment type="catalytic activity">
    <reaction evidence="9">
        <text>sn-glycerol 3-phosphate + NADP(+) = dihydroxyacetone phosphate + NADPH + H(+)</text>
        <dbReference type="Rhea" id="RHEA:11096"/>
        <dbReference type="ChEBI" id="CHEBI:15378"/>
        <dbReference type="ChEBI" id="CHEBI:57597"/>
        <dbReference type="ChEBI" id="CHEBI:57642"/>
        <dbReference type="ChEBI" id="CHEBI:57783"/>
        <dbReference type="ChEBI" id="CHEBI:58349"/>
        <dbReference type="EC" id="1.1.1.94"/>
    </reaction>
    <physiologicalReaction direction="right-to-left" evidence="9">
        <dbReference type="Rhea" id="RHEA:11098"/>
    </physiologicalReaction>
</comment>
<comment type="caution">
    <text evidence="13">Lacks conserved residue(s) required for the propagation of feature annotation.</text>
</comment>
<dbReference type="PANTHER" id="PTHR11728">
    <property type="entry name" value="GLYCEROL-3-PHOSPHATE DEHYDROGENASE"/>
    <property type="match status" value="1"/>
</dbReference>
<dbReference type="GO" id="GO:0046167">
    <property type="term" value="P:glycerol-3-phosphate biosynthetic process"/>
    <property type="evidence" value="ECO:0007669"/>
    <property type="project" value="UniProtKB-UniRule"/>
</dbReference>